<sequence length="67" mass="8034">MHREDSSRRSMKRSLKSFTLNAVPAIFVPRYPLRVCYERNPLQLRNNRNVHRRMDGQIRGQVNLLKI</sequence>
<name>A0ABD2CT20_VESMC</name>
<accession>A0ABD2CT20</accession>
<keyword evidence="2" id="KW-1185">Reference proteome</keyword>
<dbReference type="EMBL" id="JAYRBN010000032">
    <property type="protein sequence ID" value="KAL2748251.1"/>
    <property type="molecule type" value="Genomic_DNA"/>
</dbReference>
<proteinExistence type="predicted"/>
<comment type="caution">
    <text evidence="1">The sequence shown here is derived from an EMBL/GenBank/DDBJ whole genome shotgun (WGS) entry which is preliminary data.</text>
</comment>
<dbReference type="Proteomes" id="UP001607303">
    <property type="component" value="Unassembled WGS sequence"/>
</dbReference>
<evidence type="ECO:0000313" key="2">
    <source>
        <dbReference type="Proteomes" id="UP001607303"/>
    </source>
</evidence>
<organism evidence="1 2">
    <name type="scientific">Vespula maculifrons</name>
    <name type="common">Eastern yellow jacket</name>
    <name type="synonym">Wasp</name>
    <dbReference type="NCBI Taxonomy" id="7453"/>
    <lineage>
        <taxon>Eukaryota</taxon>
        <taxon>Metazoa</taxon>
        <taxon>Ecdysozoa</taxon>
        <taxon>Arthropoda</taxon>
        <taxon>Hexapoda</taxon>
        <taxon>Insecta</taxon>
        <taxon>Pterygota</taxon>
        <taxon>Neoptera</taxon>
        <taxon>Endopterygota</taxon>
        <taxon>Hymenoptera</taxon>
        <taxon>Apocrita</taxon>
        <taxon>Aculeata</taxon>
        <taxon>Vespoidea</taxon>
        <taxon>Vespidae</taxon>
        <taxon>Vespinae</taxon>
        <taxon>Vespula</taxon>
    </lineage>
</organism>
<reference evidence="1 2" key="1">
    <citation type="journal article" date="2024" name="Ann. Entomol. Soc. Am.">
        <title>Genomic analyses of the southern and eastern yellowjacket wasps (Hymenoptera: Vespidae) reveal evolutionary signatures of social life.</title>
        <authorList>
            <person name="Catto M.A."/>
            <person name="Caine P.B."/>
            <person name="Orr S.E."/>
            <person name="Hunt B.G."/>
            <person name="Goodisman M.A.D."/>
        </authorList>
    </citation>
    <scope>NUCLEOTIDE SEQUENCE [LARGE SCALE GENOMIC DNA]</scope>
    <source>
        <strain evidence="1">232</strain>
        <tissue evidence="1">Head and thorax</tissue>
    </source>
</reference>
<protein>
    <submittedName>
        <fullName evidence="1">Uncharacterized protein</fullName>
    </submittedName>
</protein>
<gene>
    <name evidence="1" type="ORF">V1477_003536</name>
</gene>
<evidence type="ECO:0000313" key="1">
    <source>
        <dbReference type="EMBL" id="KAL2748251.1"/>
    </source>
</evidence>
<dbReference type="AlphaFoldDB" id="A0ABD2CT20"/>